<feature type="compositionally biased region" description="Gly residues" evidence="1">
    <location>
        <begin position="23"/>
        <end position="34"/>
    </location>
</feature>
<evidence type="ECO:0000313" key="4">
    <source>
        <dbReference type="Proteomes" id="UP001499851"/>
    </source>
</evidence>
<feature type="region of interest" description="Disordered" evidence="1">
    <location>
        <begin position="19"/>
        <end position="102"/>
    </location>
</feature>
<evidence type="ECO:0000256" key="1">
    <source>
        <dbReference type="SAM" id="MobiDB-lite"/>
    </source>
</evidence>
<feature type="domain" description="Colicin D C-terminal" evidence="2">
    <location>
        <begin position="108"/>
        <end position="191"/>
    </location>
</feature>
<protein>
    <recommendedName>
        <fullName evidence="2">Colicin D C-terminal domain-containing protein</fullName>
    </recommendedName>
</protein>
<feature type="compositionally biased region" description="Basic and acidic residues" evidence="1">
    <location>
        <begin position="69"/>
        <end position="82"/>
    </location>
</feature>
<accession>A0ABP4RTY2</accession>
<dbReference type="InterPro" id="IPR038233">
    <property type="entry name" value="Colicin_D/E5_nuclease"/>
</dbReference>
<dbReference type="Proteomes" id="UP001499851">
    <property type="component" value="Unassembled WGS sequence"/>
</dbReference>
<dbReference type="Gene3D" id="3.10.450.200">
    <property type="match status" value="1"/>
</dbReference>
<gene>
    <name evidence="3" type="ORF">GCM10009830_02030</name>
</gene>
<proteinExistence type="predicted"/>
<name>A0ABP4RTY2_9ACTN</name>
<dbReference type="RefSeq" id="WP_344480671.1">
    <property type="nucleotide sequence ID" value="NZ_BAAAQF010000002.1"/>
</dbReference>
<dbReference type="SUPFAM" id="SSF102824">
    <property type="entry name" value="Colicin D/E5 nuclease domain"/>
    <property type="match status" value="1"/>
</dbReference>
<comment type="caution">
    <text evidence="3">The sequence shown here is derived from an EMBL/GenBank/DDBJ whole genome shotgun (WGS) entry which is preliminary data.</text>
</comment>
<feature type="compositionally biased region" description="Basic and acidic residues" evidence="1">
    <location>
        <begin position="42"/>
        <end position="52"/>
    </location>
</feature>
<sequence>MRTALKLLLLVGTGILLARKGGGDGPDGPDGNGGDVDPLTGRPKDSEERQERLNFQGKNASTDMAGVHDTAKSEAEDGRATDSDGDGQPDVTTTPNKPSDAITFDKKKLNKKFKHASDFDVDGNNNFANQKKFQEAMEAHVDAPGTNQVPGTYRGEDVIHYVDPNTGLNVITTPSGEFVSAWELSSAQLQHVLTTGDLGGG</sequence>
<evidence type="ECO:0000313" key="3">
    <source>
        <dbReference type="EMBL" id="GAA1660557.1"/>
    </source>
</evidence>
<dbReference type="InterPro" id="IPR024440">
    <property type="entry name" value="ColicinD_C"/>
</dbReference>
<reference evidence="4" key="1">
    <citation type="journal article" date="2019" name="Int. J. Syst. Evol. Microbiol.">
        <title>The Global Catalogue of Microorganisms (GCM) 10K type strain sequencing project: providing services to taxonomists for standard genome sequencing and annotation.</title>
        <authorList>
            <consortium name="The Broad Institute Genomics Platform"/>
            <consortium name="The Broad Institute Genome Sequencing Center for Infectious Disease"/>
            <person name="Wu L."/>
            <person name="Ma J."/>
        </authorList>
    </citation>
    <scope>NUCLEOTIDE SEQUENCE [LARGE SCALE GENOMIC DNA]</scope>
    <source>
        <strain evidence="4">JCM 16001</strain>
    </source>
</reference>
<dbReference type="Pfam" id="PF11429">
    <property type="entry name" value="Colicin_D"/>
    <property type="match status" value="1"/>
</dbReference>
<dbReference type="InterPro" id="IPR037178">
    <property type="entry name" value="ColicinD_C_sf"/>
</dbReference>
<keyword evidence="4" id="KW-1185">Reference proteome</keyword>
<dbReference type="EMBL" id="BAAAQF010000002">
    <property type="protein sequence ID" value="GAA1660557.1"/>
    <property type="molecule type" value="Genomic_DNA"/>
</dbReference>
<organism evidence="3 4">
    <name type="scientific">Glycomyces endophyticus</name>
    <dbReference type="NCBI Taxonomy" id="480996"/>
    <lineage>
        <taxon>Bacteria</taxon>
        <taxon>Bacillati</taxon>
        <taxon>Actinomycetota</taxon>
        <taxon>Actinomycetes</taxon>
        <taxon>Glycomycetales</taxon>
        <taxon>Glycomycetaceae</taxon>
        <taxon>Glycomyces</taxon>
    </lineage>
</organism>
<evidence type="ECO:0000259" key="2">
    <source>
        <dbReference type="Pfam" id="PF11429"/>
    </source>
</evidence>